<comment type="subcellular location">
    <subcellularLocation>
        <location evidence="1">Cell membrane</location>
        <topology evidence="1">Multi-pass membrane protein</topology>
    </subcellularLocation>
</comment>
<feature type="compositionally biased region" description="Low complexity" evidence="8">
    <location>
        <begin position="1"/>
        <end position="14"/>
    </location>
</feature>
<comment type="caution">
    <text evidence="11">The sequence shown here is derived from an EMBL/GenBank/DDBJ whole genome shotgun (WGS) entry which is preliminary data.</text>
</comment>
<accession>A0ABU9GIP3</accession>
<evidence type="ECO:0000256" key="8">
    <source>
        <dbReference type="SAM" id="MobiDB-lite"/>
    </source>
</evidence>
<feature type="transmembrane region" description="Helical" evidence="9">
    <location>
        <begin position="243"/>
        <end position="264"/>
    </location>
</feature>
<feature type="region of interest" description="Disordered" evidence="8">
    <location>
        <begin position="1"/>
        <end position="30"/>
    </location>
</feature>
<keyword evidence="6 9" id="KW-1133">Transmembrane helix</keyword>
<dbReference type="InterPro" id="IPR020846">
    <property type="entry name" value="MFS_dom"/>
</dbReference>
<feature type="transmembrane region" description="Helical" evidence="9">
    <location>
        <begin position="130"/>
        <end position="152"/>
    </location>
</feature>
<keyword evidence="12" id="KW-1185">Reference proteome</keyword>
<feature type="domain" description="Major facilitator superfamily (MFS) profile" evidence="10">
    <location>
        <begin position="40"/>
        <end position="441"/>
    </location>
</feature>
<dbReference type="CDD" id="cd17324">
    <property type="entry name" value="MFS_NepI_like"/>
    <property type="match status" value="1"/>
</dbReference>
<evidence type="ECO:0000313" key="12">
    <source>
        <dbReference type="Proteomes" id="UP001378242"/>
    </source>
</evidence>
<dbReference type="EMBL" id="JBAKAP010000017">
    <property type="protein sequence ID" value="MEL0617980.1"/>
    <property type="molecule type" value="Genomic_DNA"/>
</dbReference>
<dbReference type="PANTHER" id="PTHR43271:SF1">
    <property type="entry name" value="INNER MEMBRANE TRANSPORT PROTEIN YNFM"/>
    <property type="match status" value="1"/>
</dbReference>
<feature type="transmembrane region" description="Helical" evidence="9">
    <location>
        <begin position="159"/>
        <end position="178"/>
    </location>
</feature>
<evidence type="ECO:0000256" key="9">
    <source>
        <dbReference type="SAM" id="Phobius"/>
    </source>
</evidence>
<evidence type="ECO:0000256" key="2">
    <source>
        <dbReference type="ARBA" id="ARBA00008335"/>
    </source>
</evidence>
<evidence type="ECO:0000256" key="3">
    <source>
        <dbReference type="ARBA" id="ARBA00022448"/>
    </source>
</evidence>
<keyword evidence="4" id="KW-1003">Cell membrane</keyword>
<dbReference type="InterPro" id="IPR036259">
    <property type="entry name" value="MFS_trans_sf"/>
</dbReference>
<comment type="similarity">
    <text evidence="2">Belongs to the major facilitator superfamily.</text>
</comment>
<feature type="transmembrane region" description="Helical" evidence="9">
    <location>
        <begin position="391"/>
        <end position="408"/>
    </location>
</feature>
<dbReference type="PANTHER" id="PTHR43271">
    <property type="entry name" value="BLL2771 PROTEIN"/>
    <property type="match status" value="1"/>
</dbReference>
<feature type="transmembrane region" description="Helical" evidence="9">
    <location>
        <begin position="276"/>
        <end position="294"/>
    </location>
</feature>
<dbReference type="InterPro" id="IPR011701">
    <property type="entry name" value="MFS"/>
</dbReference>
<keyword evidence="7 9" id="KW-0472">Membrane</keyword>
<name>A0ABU9GIP3_COBMA</name>
<feature type="transmembrane region" description="Helical" evidence="9">
    <location>
        <begin position="360"/>
        <end position="379"/>
    </location>
</feature>
<dbReference type="RefSeq" id="WP_341542692.1">
    <property type="nucleotide sequence ID" value="NZ_JBAKAP010000017.1"/>
</dbReference>
<feature type="transmembrane region" description="Helical" evidence="9">
    <location>
        <begin position="43"/>
        <end position="62"/>
    </location>
</feature>
<reference evidence="11 12" key="1">
    <citation type="submission" date="2024-02" db="EMBL/GenBank/DDBJ databases">
        <title>Bacteria isolated from the canopy kelp, Nereocystis luetkeana.</title>
        <authorList>
            <person name="Pfister C.A."/>
            <person name="Younker I.T."/>
            <person name="Light S.H."/>
        </authorList>
    </citation>
    <scope>NUCLEOTIDE SEQUENCE [LARGE SCALE GENOMIC DNA]</scope>
    <source>
        <strain evidence="11 12">TI.5.07</strain>
    </source>
</reference>
<evidence type="ECO:0000256" key="4">
    <source>
        <dbReference type="ARBA" id="ARBA00022475"/>
    </source>
</evidence>
<evidence type="ECO:0000256" key="5">
    <source>
        <dbReference type="ARBA" id="ARBA00022692"/>
    </source>
</evidence>
<dbReference type="Proteomes" id="UP001378242">
    <property type="component" value="Unassembled WGS sequence"/>
</dbReference>
<gene>
    <name evidence="11" type="ORF">V6243_14210</name>
</gene>
<sequence>MASSLSASSTAPSDSGHHDTAGQPVLPSPLKAHGRDWRRMTQALCLGSFVVFINLYVVQPMLPLLATDLGLSSLQASLSLSVTTLTLALALLVFGPLSDALGRRRLLLWTLAGGVACSGLALLAEGFWSLLAVRALQGFLLGGLPAVAVAYMSDEMEQPALMAAVGLYISANSLGGISGRVAGGVVAEHWGWQMSFAVIGGISLLLLAALWQLLPRQRRFVAQPFHPASMLAGLGRHLRNPRLWPVFLLGGLNFFIFVNLYSYMTFRLSAAPWSLGSQWLGLLFLTYLAGTFGASQSGRMAQRLAAGRGQSLAQGAQRQEEQDGAQRRGQALTMMLGTALLILGTLVTLSHSLIGMLAGLSLNAFGFFLAHATASAWVGRNAEGARASASALYLTAYYLGASLGGFWLEPFWQQAGWPGVVVGGVSVLLVTLGLAMLCWRRAMPQH</sequence>
<feature type="transmembrane region" description="Helical" evidence="9">
    <location>
        <begin position="190"/>
        <end position="211"/>
    </location>
</feature>
<keyword evidence="5 9" id="KW-0812">Transmembrane</keyword>
<organism evidence="11 12">
    <name type="scientific">Cobetia marina</name>
    <name type="common">Deleya marina</name>
    <dbReference type="NCBI Taxonomy" id="28258"/>
    <lineage>
        <taxon>Bacteria</taxon>
        <taxon>Pseudomonadati</taxon>
        <taxon>Pseudomonadota</taxon>
        <taxon>Gammaproteobacteria</taxon>
        <taxon>Oceanospirillales</taxon>
        <taxon>Halomonadaceae</taxon>
        <taxon>Cobetia</taxon>
    </lineage>
</organism>
<dbReference type="Pfam" id="PF07690">
    <property type="entry name" value="MFS_1"/>
    <property type="match status" value="1"/>
</dbReference>
<feature type="transmembrane region" description="Helical" evidence="9">
    <location>
        <begin position="74"/>
        <end position="94"/>
    </location>
</feature>
<keyword evidence="3" id="KW-0813">Transport</keyword>
<evidence type="ECO:0000259" key="10">
    <source>
        <dbReference type="PROSITE" id="PS50850"/>
    </source>
</evidence>
<proteinExistence type="inferred from homology"/>
<feature type="transmembrane region" description="Helical" evidence="9">
    <location>
        <begin position="106"/>
        <end position="124"/>
    </location>
</feature>
<dbReference type="SUPFAM" id="SSF103473">
    <property type="entry name" value="MFS general substrate transporter"/>
    <property type="match status" value="1"/>
</dbReference>
<dbReference type="PROSITE" id="PS50850">
    <property type="entry name" value="MFS"/>
    <property type="match status" value="1"/>
</dbReference>
<evidence type="ECO:0000256" key="6">
    <source>
        <dbReference type="ARBA" id="ARBA00022989"/>
    </source>
</evidence>
<evidence type="ECO:0000256" key="7">
    <source>
        <dbReference type="ARBA" id="ARBA00023136"/>
    </source>
</evidence>
<feature type="transmembrane region" description="Helical" evidence="9">
    <location>
        <begin position="420"/>
        <end position="439"/>
    </location>
</feature>
<protein>
    <submittedName>
        <fullName evidence="11">MFS transporter</fullName>
    </submittedName>
</protein>
<evidence type="ECO:0000313" key="11">
    <source>
        <dbReference type="EMBL" id="MEL0617980.1"/>
    </source>
</evidence>
<dbReference type="Gene3D" id="1.20.1250.20">
    <property type="entry name" value="MFS general substrate transporter like domains"/>
    <property type="match status" value="1"/>
</dbReference>
<feature type="transmembrane region" description="Helical" evidence="9">
    <location>
        <begin position="331"/>
        <end position="354"/>
    </location>
</feature>
<evidence type="ECO:0000256" key="1">
    <source>
        <dbReference type="ARBA" id="ARBA00004651"/>
    </source>
</evidence>